<sequence>MLQSKRNVHSSLGLFLAFAAFLFWVPGLAIALEAYERDAEEHSHIIAISIGPSYSSVGMIHHGAIKIPFAGQSYAIINNDDSISHTYSDPSLSNALFDIKYFVCKTTEPEFFLHAVIKNPCSSDGLSIESNQDHIIRETLSEILRKLKGTAEAWVQHGIESAVVAVPTYFSEIDRSSVKQAGTSVGLEVVRTMSSSIALGIGHGLDKSNDESVYVVFYELGRENFEVTVAELDMGVFDHRTTASDPKIGKEIGEIIDKMRSIGAYHFGPTEMGVFEQTLTYVEKVIREANLSRTDIAHLVVTGDYTRTQQVRSMVEGFFNGKRAVSLDDRDDSFLVPGTLDQDESVTYGAAILADILAGHERHVDILERFYLQTRTLSVETVGGESLRVFQRWTMLPASKTVNFTTTVDGQPTVVISVFQGELPEVKKNDRVISLRLDCIPHAPRGIPKVTLALNVYPDEVGNLMLNATARLVGANENCFHSSSAVLHEFHASNAITSEELELEAAFVYNRSGPDLPGSCVNSQSELEQQHVTAEWF</sequence>
<evidence type="ECO:0000313" key="5">
    <source>
        <dbReference type="Proteomes" id="UP000076552"/>
    </source>
</evidence>
<dbReference type="STRING" id="708197.A0A166T223"/>
<dbReference type="SUPFAM" id="SSF100920">
    <property type="entry name" value="Heat shock protein 70kD (HSP70), peptide-binding domain"/>
    <property type="match status" value="1"/>
</dbReference>
<dbReference type="EMBL" id="LFIV01000071">
    <property type="protein sequence ID" value="KZL71462.1"/>
    <property type="molecule type" value="Genomic_DNA"/>
</dbReference>
<evidence type="ECO:0000313" key="4">
    <source>
        <dbReference type="EMBL" id="KZL71462.1"/>
    </source>
</evidence>
<accession>A0A166T223</accession>
<proteinExistence type="inferred from homology"/>
<comment type="caution">
    <text evidence="4">The sequence shown here is derived from an EMBL/GenBank/DDBJ whole genome shotgun (WGS) entry which is preliminary data.</text>
</comment>
<evidence type="ECO:0000256" key="2">
    <source>
        <dbReference type="ARBA" id="ARBA00022840"/>
    </source>
</evidence>
<dbReference type="GO" id="GO:0140662">
    <property type="term" value="F:ATP-dependent protein folding chaperone"/>
    <property type="evidence" value="ECO:0007669"/>
    <property type="project" value="InterPro"/>
</dbReference>
<keyword evidence="5" id="KW-1185">Reference proteome</keyword>
<dbReference type="InterPro" id="IPR043129">
    <property type="entry name" value="ATPase_NBD"/>
</dbReference>
<dbReference type="AlphaFoldDB" id="A0A166T223"/>
<gene>
    <name evidence="4" type="ORF">CT0861_08136</name>
</gene>
<dbReference type="InterPro" id="IPR013126">
    <property type="entry name" value="Hsp_70_fam"/>
</dbReference>
<dbReference type="SUPFAM" id="SSF53067">
    <property type="entry name" value="Actin-like ATPase domain"/>
    <property type="match status" value="2"/>
</dbReference>
<evidence type="ECO:0000256" key="3">
    <source>
        <dbReference type="RuleBase" id="RU003322"/>
    </source>
</evidence>
<evidence type="ECO:0000256" key="1">
    <source>
        <dbReference type="ARBA" id="ARBA00022741"/>
    </source>
</evidence>
<dbReference type="Pfam" id="PF00012">
    <property type="entry name" value="HSP70"/>
    <property type="match status" value="2"/>
</dbReference>
<dbReference type="GO" id="GO:0005524">
    <property type="term" value="F:ATP binding"/>
    <property type="evidence" value="ECO:0007669"/>
    <property type="project" value="UniProtKB-KW"/>
</dbReference>
<dbReference type="Gene3D" id="3.30.420.40">
    <property type="match status" value="4"/>
</dbReference>
<reference evidence="4 5" key="1">
    <citation type="submission" date="2015-06" db="EMBL/GenBank/DDBJ databases">
        <title>Survival trade-offs in plant roots during colonization by closely related pathogenic and mutualistic fungi.</title>
        <authorList>
            <person name="Hacquard S."/>
            <person name="Kracher B."/>
            <person name="Hiruma K."/>
            <person name="Weinman A."/>
            <person name="Muench P."/>
            <person name="Garrido Oter R."/>
            <person name="Ver Loren van Themaat E."/>
            <person name="Dallerey J.-F."/>
            <person name="Damm U."/>
            <person name="Henrissat B."/>
            <person name="Lespinet O."/>
            <person name="Thon M."/>
            <person name="Kemen E."/>
            <person name="McHardy A.C."/>
            <person name="Schulze-Lefert P."/>
            <person name="O'Connell R.J."/>
        </authorList>
    </citation>
    <scope>NUCLEOTIDE SEQUENCE [LARGE SCALE GENOMIC DNA]</scope>
    <source>
        <strain evidence="4 5">0861</strain>
    </source>
</reference>
<dbReference type="PANTHER" id="PTHR19375">
    <property type="entry name" value="HEAT SHOCK PROTEIN 70KDA"/>
    <property type="match status" value="1"/>
</dbReference>
<dbReference type="PRINTS" id="PR00301">
    <property type="entry name" value="HEATSHOCK70"/>
</dbReference>
<organism evidence="4 5">
    <name type="scientific">Colletotrichum tofieldiae</name>
    <dbReference type="NCBI Taxonomy" id="708197"/>
    <lineage>
        <taxon>Eukaryota</taxon>
        <taxon>Fungi</taxon>
        <taxon>Dikarya</taxon>
        <taxon>Ascomycota</taxon>
        <taxon>Pezizomycotina</taxon>
        <taxon>Sordariomycetes</taxon>
        <taxon>Hypocreomycetidae</taxon>
        <taxon>Glomerellales</taxon>
        <taxon>Glomerellaceae</taxon>
        <taxon>Colletotrichum</taxon>
        <taxon>Colletotrichum spaethianum species complex</taxon>
    </lineage>
</organism>
<protein>
    <submittedName>
        <fullName evidence="4">Hsp70 chaperone (PrBiP)</fullName>
    </submittedName>
</protein>
<keyword evidence="1 3" id="KW-0547">Nucleotide-binding</keyword>
<dbReference type="InterPro" id="IPR029047">
    <property type="entry name" value="HSP70_peptide-bd_sf"/>
</dbReference>
<comment type="similarity">
    <text evidence="3">Belongs to the heat shock protein 70 family.</text>
</comment>
<keyword evidence="2 3" id="KW-0067">ATP-binding</keyword>
<dbReference type="Proteomes" id="UP000076552">
    <property type="component" value="Unassembled WGS sequence"/>
</dbReference>
<name>A0A166T223_9PEZI</name>
<dbReference type="Gene3D" id="2.60.34.10">
    <property type="entry name" value="Substrate Binding Domain Of DNAk, Chain A, domain 1"/>
    <property type="match status" value="1"/>
</dbReference>